<sequence>SEFGTAYINPKFTATVKDREAFLKFVIENNQWDALDARANKTYIQDAANEGHEVPGVKLHSVNIVGIRRA</sequence>
<reference evidence="1" key="1">
    <citation type="journal article" date="2014" name="Front. Microbiol.">
        <title>High frequency of phylogenetically diverse reductive dehalogenase-homologous genes in deep subseafloor sedimentary metagenomes.</title>
        <authorList>
            <person name="Kawai M."/>
            <person name="Futagami T."/>
            <person name="Toyoda A."/>
            <person name="Takaki Y."/>
            <person name="Nishi S."/>
            <person name="Hori S."/>
            <person name="Arai W."/>
            <person name="Tsubouchi T."/>
            <person name="Morono Y."/>
            <person name="Uchiyama I."/>
            <person name="Ito T."/>
            <person name="Fujiyama A."/>
            <person name="Inagaki F."/>
            <person name="Takami H."/>
        </authorList>
    </citation>
    <scope>NUCLEOTIDE SEQUENCE</scope>
    <source>
        <strain evidence="1">Expedition CK06-06</strain>
    </source>
</reference>
<accession>X0WAS2</accession>
<dbReference type="AlphaFoldDB" id="X0WAS2"/>
<feature type="non-terminal residue" evidence="1">
    <location>
        <position position="1"/>
    </location>
</feature>
<gene>
    <name evidence="1" type="ORF">S01H1_56832</name>
</gene>
<organism evidence="1">
    <name type="scientific">marine sediment metagenome</name>
    <dbReference type="NCBI Taxonomy" id="412755"/>
    <lineage>
        <taxon>unclassified sequences</taxon>
        <taxon>metagenomes</taxon>
        <taxon>ecological metagenomes</taxon>
    </lineage>
</organism>
<evidence type="ECO:0000313" key="1">
    <source>
        <dbReference type="EMBL" id="GAG21683.1"/>
    </source>
</evidence>
<comment type="caution">
    <text evidence="1">The sequence shown here is derived from an EMBL/GenBank/DDBJ whole genome shotgun (WGS) entry which is preliminary data.</text>
</comment>
<protein>
    <submittedName>
        <fullName evidence="1">Uncharacterized protein</fullName>
    </submittedName>
</protein>
<dbReference type="EMBL" id="BARS01037032">
    <property type="protein sequence ID" value="GAG21683.1"/>
    <property type="molecule type" value="Genomic_DNA"/>
</dbReference>
<proteinExistence type="predicted"/>
<name>X0WAS2_9ZZZZ</name>